<evidence type="ECO:0000313" key="5">
    <source>
        <dbReference type="EMBL" id="AVR94304.1"/>
    </source>
</evidence>
<dbReference type="GO" id="GO:0016757">
    <property type="term" value="F:glycosyltransferase activity"/>
    <property type="evidence" value="ECO:0007669"/>
    <property type="project" value="TreeGrafter"/>
</dbReference>
<dbReference type="EMBL" id="CP028324">
    <property type="protein sequence ID" value="AVR94304.1"/>
    <property type="molecule type" value="Genomic_DNA"/>
</dbReference>
<dbReference type="Proteomes" id="UP000240505">
    <property type="component" value="Chromosome"/>
</dbReference>
<proteinExistence type="predicted"/>
<dbReference type="Pfam" id="PF13302">
    <property type="entry name" value="Acetyltransf_3"/>
    <property type="match status" value="1"/>
</dbReference>
<keyword evidence="6" id="KW-1185">Reference proteome</keyword>
<dbReference type="KEGG" id="masz:C9I28_00210"/>
<dbReference type="Gene3D" id="3.40.50.11190">
    <property type="match status" value="1"/>
</dbReference>
<evidence type="ECO:0000256" key="1">
    <source>
        <dbReference type="PIRSR" id="PIRSR620023-1"/>
    </source>
</evidence>
<reference evidence="5 6" key="1">
    <citation type="submission" date="2018-03" db="EMBL/GenBank/DDBJ databases">
        <title>Massilia armeniaca sp. nov., isolated from desert soil.</title>
        <authorList>
            <person name="Huang H."/>
            <person name="Ren M."/>
        </authorList>
    </citation>
    <scope>NUCLEOTIDE SEQUENCE [LARGE SCALE GENOMIC DNA]</scope>
    <source>
        <strain evidence="5 6">ZMN-3</strain>
    </source>
</reference>
<dbReference type="AlphaFoldDB" id="A0A2R4C3Z6"/>
<feature type="domain" description="N-acetyltransferase" evidence="4">
    <location>
        <begin position="400"/>
        <end position="544"/>
    </location>
</feature>
<dbReference type="InterPro" id="IPR016181">
    <property type="entry name" value="Acyl_CoA_acyltransferase"/>
</dbReference>
<feature type="region of interest" description="Disordered" evidence="3">
    <location>
        <begin position="1"/>
        <end position="30"/>
    </location>
</feature>
<name>A0A2R4C3Z6_9BURK</name>
<feature type="compositionally biased region" description="Basic residues" evidence="3">
    <location>
        <begin position="1"/>
        <end position="14"/>
    </location>
</feature>
<gene>
    <name evidence="5" type="primary">pseG</name>
    <name evidence="5" type="ORF">C9I28_00210</name>
</gene>
<feature type="binding site" evidence="2">
    <location>
        <position position="310"/>
    </location>
    <ligand>
        <name>substrate</name>
    </ligand>
</feature>
<dbReference type="InterPro" id="IPR000182">
    <property type="entry name" value="GNAT_dom"/>
</dbReference>
<dbReference type="InterPro" id="IPR020023">
    <property type="entry name" value="PseG"/>
</dbReference>
<dbReference type="PANTHER" id="PTHR21015">
    <property type="entry name" value="UDP-N-ACETYLGLUCOSAMINE--N-ACETYLMURAMYL-(PENTAPEPTIDE) PYROPHOSPHORYL-UNDECAPRENOL N-ACETYLGLUCOSAMINE TRANSFERASE 1"/>
    <property type="match status" value="1"/>
</dbReference>
<dbReference type="SUPFAM" id="SSF53756">
    <property type="entry name" value="UDP-Glycosyltransferase/glycogen phosphorylase"/>
    <property type="match status" value="1"/>
</dbReference>
<dbReference type="Gene3D" id="3.40.50.2000">
    <property type="entry name" value="Glycogen Phosphorylase B"/>
    <property type="match status" value="1"/>
</dbReference>
<feature type="binding site" evidence="2">
    <location>
        <position position="209"/>
    </location>
    <ligand>
        <name>substrate</name>
    </ligand>
</feature>
<dbReference type="OrthoDB" id="9788924at2"/>
<dbReference type="PROSITE" id="PS51186">
    <property type="entry name" value="GNAT"/>
    <property type="match status" value="1"/>
</dbReference>
<evidence type="ECO:0000256" key="3">
    <source>
        <dbReference type="SAM" id="MobiDB-lite"/>
    </source>
</evidence>
<protein>
    <submittedName>
        <fullName evidence="5">UDP-2,4-diacetamido-2,4, 6-trideoxy-beta-L-altropyranose hydrolase</fullName>
    </submittedName>
</protein>
<dbReference type="GO" id="GO:0016747">
    <property type="term" value="F:acyltransferase activity, transferring groups other than amino-acyl groups"/>
    <property type="evidence" value="ECO:0007669"/>
    <property type="project" value="InterPro"/>
</dbReference>
<dbReference type="PANTHER" id="PTHR21015:SF28">
    <property type="entry name" value="SLL1722 PROTEIN"/>
    <property type="match status" value="1"/>
</dbReference>
<feature type="active site" description="Proton acceptor" evidence="1">
    <location>
        <position position="55"/>
    </location>
</feature>
<evidence type="ECO:0000256" key="2">
    <source>
        <dbReference type="PIRSR" id="PIRSR620023-2"/>
    </source>
</evidence>
<keyword evidence="5" id="KW-0378">Hydrolase</keyword>
<evidence type="ECO:0000313" key="6">
    <source>
        <dbReference type="Proteomes" id="UP000240505"/>
    </source>
</evidence>
<accession>A0A2R4C3Z6</accession>
<dbReference type="NCBIfam" id="TIGR03590">
    <property type="entry name" value="PseG"/>
    <property type="match status" value="1"/>
</dbReference>
<organism evidence="5 6">
    <name type="scientific">Pseudoduganella armeniaca</name>
    <dbReference type="NCBI Taxonomy" id="2072590"/>
    <lineage>
        <taxon>Bacteria</taxon>
        <taxon>Pseudomonadati</taxon>
        <taxon>Pseudomonadota</taxon>
        <taxon>Betaproteobacteria</taxon>
        <taxon>Burkholderiales</taxon>
        <taxon>Oxalobacteraceae</taxon>
        <taxon>Telluria group</taxon>
        <taxon>Pseudoduganella</taxon>
    </lineage>
</organism>
<dbReference type="Gene3D" id="3.40.630.30">
    <property type="match status" value="1"/>
</dbReference>
<dbReference type="SUPFAM" id="SSF55729">
    <property type="entry name" value="Acyl-CoA N-acyltransferases (Nat)"/>
    <property type="match status" value="1"/>
</dbReference>
<evidence type="ECO:0000259" key="4">
    <source>
        <dbReference type="PROSITE" id="PS51186"/>
    </source>
</evidence>
<dbReference type="GO" id="GO:0016787">
    <property type="term" value="F:hydrolase activity"/>
    <property type="evidence" value="ECO:0007669"/>
    <property type="project" value="UniProtKB-KW"/>
</dbReference>
<sequence length="544" mass="57519">MARGGHRHAGRLAPRRAGVPGVRGDRGLMPASGPHATALHVVIRADAAPAIGTGHVMRCLTLADRLRAMGAVVRFICRAHGGHLRDLIAARGFAVELLPAPDAAFAAAGHAGWLGASQAQDAADTLALLGSSPRPDWLVVDHYGIDQEWQRLLRPAARHILVIDDLADRVHDCDVLVDQNLAPAGAARYDGLVPAHCARLCGPRYALLREEFAEARATLAARDGTVRRLFVFLGGADQHNDTGSVLSALAGIDDIETDVVIGGANPHHEALARQCAALPGVRLHRQVDNVAALMARADLAIGAGGGAMWERCSVGLPALVLALADNQRPGCAALAEIGGTLYLGASGPDSGARLAAALQVARTSPWLLRHMSETGLALVDGQGADRVARRLAAQGLADGLTLRRATLADRDDIHAWRNAEAIRRVSGDTRPVALEAHREWFAKVLSDPERVLLVGEIDGRAAGVLRYDRNGAQVTVSVYLTPAYLGKGIGPALLAQGTAWVARHWPGVDTIEAVIRPDNVASSAAFASAGYRHEFDIYRLRIQA</sequence>